<keyword evidence="4 16" id="KW-0808">Transferase</keyword>
<dbReference type="PANTHER" id="PTHR10133:SF27">
    <property type="entry name" value="DNA POLYMERASE NU"/>
    <property type="match status" value="1"/>
</dbReference>
<evidence type="ECO:0000256" key="4">
    <source>
        <dbReference type="ARBA" id="ARBA00022679"/>
    </source>
</evidence>
<dbReference type="Pfam" id="PF02739">
    <property type="entry name" value="5_3_exonuc_N"/>
    <property type="match status" value="1"/>
</dbReference>
<dbReference type="InterPro" id="IPR008918">
    <property type="entry name" value="HhH2"/>
</dbReference>
<evidence type="ECO:0000256" key="13">
    <source>
        <dbReference type="ARBA" id="ARBA00023204"/>
    </source>
</evidence>
<evidence type="ECO:0000259" key="17">
    <source>
        <dbReference type="SMART" id="SM00474"/>
    </source>
</evidence>
<dbReference type="PROSITE" id="PS00447">
    <property type="entry name" value="DNA_POLYMERASE_A"/>
    <property type="match status" value="1"/>
</dbReference>
<evidence type="ECO:0000256" key="1">
    <source>
        <dbReference type="ARBA" id="ARBA00007705"/>
    </source>
</evidence>
<dbReference type="NCBIfam" id="NF004397">
    <property type="entry name" value="PRK05755.1"/>
    <property type="match status" value="1"/>
</dbReference>
<evidence type="ECO:0000259" key="19">
    <source>
        <dbReference type="SMART" id="SM00482"/>
    </source>
</evidence>
<evidence type="ECO:0000256" key="12">
    <source>
        <dbReference type="ARBA" id="ARBA00023125"/>
    </source>
</evidence>
<dbReference type="InterPro" id="IPR002562">
    <property type="entry name" value="3'-5'_exonuclease_dom"/>
</dbReference>
<gene>
    <name evidence="16 20" type="primary">polA</name>
    <name evidence="20" type="ORF">KQI88_04305</name>
</gene>
<dbReference type="InterPro" id="IPR054690">
    <property type="entry name" value="DNA_polI_exonuclease"/>
</dbReference>
<keyword evidence="10" id="KW-0269">Exonuclease</keyword>
<evidence type="ECO:0000259" key="18">
    <source>
        <dbReference type="SMART" id="SM00475"/>
    </source>
</evidence>
<keyword evidence="13 16" id="KW-0234">DNA repair</keyword>
<proteinExistence type="inferred from homology"/>
<dbReference type="Proteomes" id="UP000779508">
    <property type="component" value="Unassembled WGS sequence"/>
</dbReference>
<keyword evidence="5 16" id="KW-0548">Nucleotidyltransferase</keyword>
<comment type="caution">
    <text evidence="20">The sequence shown here is derived from an EMBL/GenBank/DDBJ whole genome shotgun (WGS) entry which is preliminary data.</text>
</comment>
<dbReference type="EC" id="2.7.7.7" evidence="2 15"/>
<evidence type="ECO:0000313" key="21">
    <source>
        <dbReference type="Proteomes" id="UP000779508"/>
    </source>
</evidence>
<evidence type="ECO:0000256" key="3">
    <source>
        <dbReference type="ARBA" id="ARBA00020311"/>
    </source>
</evidence>
<dbReference type="CDD" id="cd08637">
    <property type="entry name" value="DNA_pol_A_pol_I_C"/>
    <property type="match status" value="1"/>
</dbReference>
<dbReference type="CDD" id="cd06140">
    <property type="entry name" value="DNA_polA_I_Bacillus_like_exo"/>
    <property type="match status" value="1"/>
</dbReference>
<sequence length="898" mass="103176">MQERLIIIDGNSLINRAFYALPPLTTKEGNHTNAIYGFVTMLLKVMEDYKPDYIGVAFDKKAPTFRHKEFTEYKAGRKKMPPELAEQMEPLKEVLDAFNIYRIELEGFEADDLIGTLAKHCEEKGFESLIVTGDRDALQLTSDCTKVLFTKKGISQLEIYDDKKVMEEYEVTPTQFIDLKGLMGDKSDNIPGVPGVGEKTAIKLLKQFETIENLIQNTEEITATKLREKIEVNREQAMLSKRLATIITNVPVDINLDDLKKREADHEKLMELFRSYEFNSLIPRIKKTIEQSTDENENTYKLENNTNQNIVQIKDIVSLKTMLDEVKKQGQIVLKTITEEQNIVTDKIVSLAVTTKGEVLYYIDFKDFSEDDLIYNLKQVLEDDSIKKIGHDFKKEIVHFYPYNINISNLHFDTMIGEYLIDAARSSYSLKDLAIGYLGEEIVDEEKIMGKGKNQISLWEAPGEELKQLLCSYVRVVANISNTIKEKLENLGLEKLYYEVELPLVEVLAFMEFQGIKVDRNMLLDLEIEFKEKIDQLTREIYTLADVEFNINSPKQLGEILFEKLGLPPIKKTKTGYSTNADVLEKLHDQHDIIPKISEYRQVTKLKTTYVDGLLNIINPVTKRIHSSFNQTVTTTGRISSTEPNLQNIPVRLEMGRRLRKVFISDDGYKFIDADYSQIELRVLAHIANDENLIDTFIKNQDIHTRTASEIFEVPMEEVTPLMRGDAKAVNFGIVYGISDFGLSQNLNIPVNKAKKYIESYLDKYPSVRKYMKDIVEEGKEKGYVVTLLHRRRYLPELKSSNFNIRSFGERIAMNTPIQGSAADIIKIAMVTVYKRLKEGNYKAKLILQVHDELIIECPENEVETVTKILQESMENAIKMTVPLKVDLSYANNWYDAK</sequence>
<dbReference type="InterPro" id="IPR018320">
    <property type="entry name" value="DNA_polymerase_1"/>
</dbReference>
<evidence type="ECO:0000256" key="10">
    <source>
        <dbReference type="ARBA" id="ARBA00022839"/>
    </source>
</evidence>
<comment type="subunit">
    <text evidence="16">Single-chain monomer with multiple functions.</text>
</comment>
<evidence type="ECO:0000256" key="9">
    <source>
        <dbReference type="ARBA" id="ARBA00022801"/>
    </source>
</evidence>
<evidence type="ECO:0000256" key="16">
    <source>
        <dbReference type="RuleBase" id="RU004460"/>
    </source>
</evidence>
<dbReference type="SMART" id="SM00482">
    <property type="entry name" value="POLAc"/>
    <property type="match status" value="1"/>
</dbReference>
<accession>A0ABS6G2N3</accession>
<keyword evidence="8 16" id="KW-0227">DNA damage</keyword>
<protein>
    <recommendedName>
        <fullName evidence="3 15">DNA polymerase I</fullName>
        <ecNumber evidence="2 15">2.7.7.7</ecNumber>
    </recommendedName>
</protein>
<keyword evidence="7" id="KW-0540">Nuclease</keyword>
<dbReference type="Pfam" id="PF22619">
    <property type="entry name" value="DNA_polI_exo1"/>
    <property type="match status" value="1"/>
</dbReference>
<dbReference type="Pfam" id="PF01367">
    <property type="entry name" value="5_3_exonuc"/>
    <property type="match status" value="1"/>
</dbReference>
<evidence type="ECO:0000256" key="7">
    <source>
        <dbReference type="ARBA" id="ARBA00022722"/>
    </source>
</evidence>
<dbReference type="InterPro" id="IPR020045">
    <property type="entry name" value="DNA_polI_H3TH"/>
</dbReference>
<dbReference type="CDD" id="cd09859">
    <property type="entry name" value="PIN_53EXO"/>
    <property type="match status" value="1"/>
</dbReference>
<keyword evidence="6 16" id="KW-0235">DNA replication</keyword>
<evidence type="ECO:0000256" key="14">
    <source>
        <dbReference type="ARBA" id="ARBA00049244"/>
    </source>
</evidence>
<name>A0ABS6G2N3_9FIRM</name>
<dbReference type="InterPro" id="IPR020046">
    <property type="entry name" value="5-3_exonucl_a-hlix_arch_N"/>
</dbReference>
<evidence type="ECO:0000256" key="2">
    <source>
        <dbReference type="ARBA" id="ARBA00012417"/>
    </source>
</evidence>
<dbReference type="SMART" id="SM00475">
    <property type="entry name" value="53EXOc"/>
    <property type="match status" value="1"/>
</dbReference>
<feature type="domain" description="3'-5' exonuclease" evidence="17">
    <location>
        <begin position="310"/>
        <end position="489"/>
    </location>
</feature>
<keyword evidence="12 16" id="KW-0238">DNA-binding</keyword>
<comment type="similarity">
    <text evidence="1 16">Belongs to the DNA polymerase type-A family.</text>
</comment>
<evidence type="ECO:0000256" key="5">
    <source>
        <dbReference type="ARBA" id="ARBA00022695"/>
    </source>
</evidence>
<feature type="domain" description="DNA-directed DNA polymerase family A palm" evidence="19">
    <location>
        <begin position="656"/>
        <end position="862"/>
    </location>
</feature>
<dbReference type="InterPro" id="IPR002298">
    <property type="entry name" value="DNA_polymerase_A"/>
</dbReference>
<keyword evidence="21" id="KW-1185">Reference proteome</keyword>
<evidence type="ECO:0000313" key="20">
    <source>
        <dbReference type="EMBL" id="MBU5675631.1"/>
    </source>
</evidence>
<dbReference type="InterPro" id="IPR001098">
    <property type="entry name" value="DNA-dir_DNA_pol_A_palm_dom"/>
</dbReference>
<feature type="domain" description="5'-3' exonuclease" evidence="18">
    <location>
        <begin position="3"/>
        <end position="262"/>
    </location>
</feature>
<evidence type="ECO:0000256" key="15">
    <source>
        <dbReference type="NCBIfam" id="TIGR00593"/>
    </source>
</evidence>
<dbReference type="SMART" id="SM00474">
    <property type="entry name" value="35EXOc"/>
    <property type="match status" value="1"/>
</dbReference>
<dbReference type="PANTHER" id="PTHR10133">
    <property type="entry name" value="DNA POLYMERASE I"/>
    <property type="match status" value="1"/>
</dbReference>
<reference evidence="20 21" key="1">
    <citation type="submission" date="2021-06" db="EMBL/GenBank/DDBJ databases">
        <authorList>
            <person name="Sun Q."/>
            <person name="Li D."/>
        </authorList>
    </citation>
    <scope>NUCLEOTIDE SEQUENCE [LARGE SCALE GENOMIC DNA]</scope>
    <source>
        <strain evidence="20 21">MSJ-5</strain>
    </source>
</reference>
<evidence type="ECO:0000256" key="11">
    <source>
        <dbReference type="ARBA" id="ARBA00022932"/>
    </source>
</evidence>
<keyword evidence="9" id="KW-0378">Hydrolase</keyword>
<dbReference type="SMART" id="SM00279">
    <property type="entry name" value="HhH2"/>
    <property type="match status" value="1"/>
</dbReference>
<dbReference type="InterPro" id="IPR002421">
    <property type="entry name" value="5-3_exonuclease"/>
</dbReference>
<dbReference type="Pfam" id="PF00476">
    <property type="entry name" value="DNA_pol_A"/>
    <property type="match status" value="1"/>
</dbReference>
<keyword evidence="11 16" id="KW-0239">DNA-directed DNA polymerase</keyword>
<evidence type="ECO:0000256" key="8">
    <source>
        <dbReference type="ARBA" id="ARBA00022763"/>
    </source>
</evidence>
<dbReference type="InterPro" id="IPR019760">
    <property type="entry name" value="DNA-dir_DNA_pol_A_CS"/>
</dbReference>
<dbReference type="EMBL" id="JAHLQK010000001">
    <property type="protein sequence ID" value="MBU5675631.1"/>
    <property type="molecule type" value="Genomic_DNA"/>
</dbReference>
<dbReference type="GO" id="GO:0003887">
    <property type="term" value="F:DNA-directed DNA polymerase activity"/>
    <property type="evidence" value="ECO:0007669"/>
    <property type="project" value="UniProtKB-EC"/>
</dbReference>
<evidence type="ECO:0000256" key="6">
    <source>
        <dbReference type="ARBA" id="ARBA00022705"/>
    </source>
</evidence>
<organism evidence="20 21">
    <name type="scientific">Alkaliphilus flagellatus</name>
    <dbReference type="NCBI Taxonomy" id="2841507"/>
    <lineage>
        <taxon>Bacteria</taxon>
        <taxon>Bacillati</taxon>
        <taxon>Bacillota</taxon>
        <taxon>Clostridia</taxon>
        <taxon>Peptostreptococcales</taxon>
        <taxon>Natronincolaceae</taxon>
        <taxon>Alkaliphilus</taxon>
    </lineage>
</organism>
<dbReference type="NCBIfam" id="TIGR00593">
    <property type="entry name" value="pola"/>
    <property type="match status" value="1"/>
</dbReference>
<dbReference type="RefSeq" id="WP_216415097.1">
    <property type="nucleotide sequence ID" value="NZ_JAHLQK010000001.1"/>
</dbReference>
<comment type="catalytic activity">
    <reaction evidence="14 16">
        <text>DNA(n) + a 2'-deoxyribonucleoside 5'-triphosphate = DNA(n+1) + diphosphate</text>
        <dbReference type="Rhea" id="RHEA:22508"/>
        <dbReference type="Rhea" id="RHEA-COMP:17339"/>
        <dbReference type="Rhea" id="RHEA-COMP:17340"/>
        <dbReference type="ChEBI" id="CHEBI:33019"/>
        <dbReference type="ChEBI" id="CHEBI:61560"/>
        <dbReference type="ChEBI" id="CHEBI:173112"/>
        <dbReference type="EC" id="2.7.7.7"/>
    </reaction>
</comment>
<dbReference type="CDD" id="cd09898">
    <property type="entry name" value="H3TH_53EXO"/>
    <property type="match status" value="1"/>
</dbReference>